<evidence type="ECO:0000313" key="6">
    <source>
        <dbReference type="EMBL" id="NYZ67762.1"/>
    </source>
</evidence>
<protein>
    <submittedName>
        <fullName evidence="6">GFA family protein</fullName>
    </submittedName>
</protein>
<dbReference type="GO" id="GO:0016846">
    <property type="term" value="F:carbon-sulfur lyase activity"/>
    <property type="evidence" value="ECO:0007669"/>
    <property type="project" value="InterPro"/>
</dbReference>
<evidence type="ECO:0000256" key="1">
    <source>
        <dbReference type="ARBA" id="ARBA00005495"/>
    </source>
</evidence>
<feature type="domain" description="CENP-V/GFA" evidence="5">
    <location>
        <begin position="2"/>
        <end position="131"/>
    </location>
</feature>
<keyword evidence="3" id="KW-0862">Zinc</keyword>
<dbReference type="PANTHER" id="PTHR33337">
    <property type="entry name" value="GFA DOMAIN-CONTAINING PROTEIN"/>
    <property type="match status" value="1"/>
</dbReference>
<dbReference type="GO" id="GO:0046872">
    <property type="term" value="F:metal ion binding"/>
    <property type="evidence" value="ECO:0007669"/>
    <property type="project" value="UniProtKB-KW"/>
</dbReference>
<dbReference type="InterPro" id="IPR006913">
    <property type="entry name" value="CENP-V/GFA"/>
</dbReference>
<evidence type="ECO:0000256" key="4">
    <source>
        <dbReference type="ARBA" id="ARBA00023239"/>
    </source>
</evidence>
<gene>
    <name evidence="6" type="ORF">H0A36_17245</name>
</gene>
<proteinExistence type="inferred from homology"/>
<dbReference type="PROSITE" id="PS51891">
    <property type="entry name" value="CENP_V_GFA"/>
    <property type="match status" value="1"/>
</dbReference>
<dbReference type="Gene3D" id="3.90.1590.10">
    <property type="entry name" value="glutathione-dependent formaldehyde- activating enzyme (gfa)"/>
    <property type="match status" value="1"/>
</dbReference>
<evidence type="ECO:0000259" key="5">
    <source>
        <dbReference type="PROSITE" id="PS51891"/>
    </source>
</evidence>
<evidence type="ECO:0000256" key="3">
    <source>
        <dbReference type="ARBA" id="ARBA00022833"/>
    </source>
</evidence>
<comment type="similarity">
    <text evidence="1">Belongs to the Gfa family.</text>
</comment>
<name>A0A853I7S9_9GAMM</name>
<comment type="caution">
    <text evidence="6">The sequence shown here is derived from an EMBL/GenBank/DDBJ whole genome shotgun (WGS) entry which is preliminary data.</text>
</comment>
<evidence type="ECO:0000313" key="7">
    <source>
        <dbReference type="Proteomes" id="UP000569732"/>
    </source>
</evidence>
<dbReference type="Proteomes" id="UP000569732">
    <property type="component" value="Unassembled WGS sequence"/>
</dbReference>
<dbReference type="PANTHER" id="PTHR33337:SF40">
    <property type="entry name" value="CENP-V_GFA DOMAIN-CONTAINING PROTEIN-RELATED"/>
    <property type="match status" value="1"/>
</dbReference>
<dbReference type="InterPro" id="IPR011057">
    <property type="entry name" value="Mss4-like_sf"/>
</dbReference>
<sequence length="132" mass="14816">MIKGSCCCGTVKFELTEMSSMMGTCHCTRCRKVGASTLVFVKAEAFRITQGRDQISTYYAEPPYNYDRCFCSICGTALGEILSKEESFPLAVNCIDGDIELENKFHELVSEKPDWLKIGDSAKQFDEHPFES</sequence>
<reference evidence="6 7" key="1">
    <citation type="submission" date="2020-07" db="EMBL/GenBank/DDBJ databases">
        <title>Endozoicomonas sp. nov., isolated from sediment.</title>
        <authorList>
            <person name="Gu T."/>
        </authorList>
    </citation>
    <scope>NUCLEOTIDE SEQUENCE [LARGE SCALE GENOMIC DNA]</scope>
    <source>
        <strain evidence="6 7">SM1973</strain>
    </source>
</reference>
<organism evidence="6 7">
    <name type="scientific">Spartinivicinus marinus</name>
    <dbReference type="NCBI Taxonomy" id="2994442"/>
    <lineage>
        <taxon>Bacteria</taxon>
        <taxon>Pseudomonadati</taxon>
        <taxon>Pseudomonadota</taxon>
        <taxon>Gammaproteobacteria</taxon>
        <taxon>Oceanospirillales</taxon>
        <taxon>Zooshikellaceae</taxon>
        <taxon>Spartinivicinus</taxon>
    </lineage>
</organism>
<dbReference type="RefSeq" id="WP_180569781.1">
    <property type="nucleotide sequence ID" value="NZ_JACCKB010000029.1"/>
</dbReference>
<evidence type="ECO:0000256" key="2">
    <source>
        <dbReference type="ARBA" id="ARBA00022723"/>
    </source>
</evidence>
<dbReference type="EMBL" id="JACCKB010000029">
    <property type="protein sequence ID" value="NYZ67762.1"/>
    <property type="molecule type" value="Genomic_DNA"/>
</dbReference>
<dbReference type="AlphaFoldDB" id="A0A853I7S9"/>
<keyword evidence="7" id="KW-1185">Reference proteome</keyword>
<dbReference type="Pfam" id="PF04828">
    <property type="entry name" value="GFA"/>
    <property type="match status" value="1"/>
</dbReference>
<keyword evidence="2" id="KW-0479">Metal-binding</keyword>
<keyword evidence="4" id="KW-0456">Lyase</keyword>
<dbReference type="SUPFAM" id="SSF51316">
    <property type="entry name" value="Mss4-like"/>
    <property type="match status" value="1"/>
</dbReference>
<accession>A0A853I7S9</accession>